<evidence type="ECO:0000256" key="1">
    <source>
        <dbReference type="SAM" id="Phobius"/>
    </source>
</evidence>
<dbReference type="Proteomes" id="UP000069632">
    <property type="component" value="Unassembled WGS sequence"/>
</dbReference>
<dbReference type="OrthoDB" id="5355841at2"/>
<keyword evidence="1" id="KW-1133">Transmembrane helix</keyword>
<reference evidence="2 3" key="1">
    <citation type="submission" date="2016-02" db="EMBL/GenBank/DDBJ databases">
        <authorList>
            <consortium name="Pathogen Informatics"/>
        </authorList>
    </citation>
    <scope>NUCLEOTIDE SEQUENCE [LARGE SCALE GENOMIC DNA]</scope>
    <source>
        <strain evidence="2 3">RC20</strain>
    </source>
</reference>
<evidence type="ECO:0000313" key="2">
    <source>
        <dbReference type="EMBL" id="CZE47720.1"/>
    </source>
</evidence>
<gene>
    <name evidence="2" type="ORF">ERS672216_01029</name>
</gene>
<protein>
    <submittedName>
        <fullName evidence="2">Molybdate transport repressor</fullName>
    </submittedName>
</protein>
<accession>A0A128EKT1</accession>
<dbReference type="RefSeq" id="WP_075531852.1">
    <property type="nucleotide sequence ID" value="NZ_CP053844.1"/>
</dbReference>
<sequence>MIIKENKKSAIFAGIAGVVLIILSIIAVFEGYGGSAVFGLVVGVISVLACVKKLLSNNFLEILDDGFVIEKNKKMAKFNFKDIKKIDTKTMESKKNIQVLNIEFKKPYKGEDKFNFLRFYCDKEAVLPDIYEKSFYEITKILKDSLENQKSDSLKA</sequence>
<dbReference type="EMBL" id="FIZP01000004">
    <property type="protein sequence ID" value="CZE47720.1"/>
    <property type="molecule type" value="Genomic_DNA"/>
</dbReference>
<keyword evidence="3" id="KW-1185">Reference proteome</keyword>
<name>A0A128EKT1_9BACT</name>
<feature type="transmembrane region" description="Helical" evidence="1">
    <location>
        <begin position="9"/>
        <end position="29"/>
    </location>
</feature>
<organism evidence="2 3">
    <name type="scientific">Campylobacter geochelonis</name>
    <dbReference type="NCBI Taxonomy" id="1780362"/>
    <lineage>
        <taxon>Bacteria</taxon>
        <taxon>Pseudomonadati</taxon>
        <taxon>Campylobacterota</taxon>
        <taxon>Epsilonproteobacteria</taxon>
        <taxon>Campylobacterales</taxon>
        <taxon>Campylobacteraceae</taxon>
        <taxon>Campylobacter</taxon>
    </lineage>
</organism>
<evidence type="ECO:0000313" key="3">
    <source>
        <dbReference type="Proteomes" id="UP000069632"/>
    </source>
</evidence>
<feature type="transmembrane region" description="Helical" evidence="1">
    <location>
        <begin position="35"/>
        <end position="55"/>
    </location>
</feature>
<keyword evidence="1" id="KW-0472">Membrane</keyword>
<proteinExistence type="predicted"/>
<dbReference type="AlphaFoldDB" id="A0A128EKT1"/>
<keyword evidence="1" id="KW-0812">Transmembrane</keyword>